<dbReference type="EMBL" id="UHDS01000001">
    <property type="protein sequence ID" value="SUM56223.1"/>
    <property type="molecule type" value="Genomic_DNA"/>
</dbReference>
<reference evidence="2 5" key="2">
    <citation type="submission" date="2021-03" db="EMBL/GenBank/DDBJ databases">
        <title>Staphylococci and Mammaliicocci in bats.</title>
        <authorList>
            <person name="Fountain K."/>
        </authorList>
    </citation>
    <scope>NUCLEOTIDE SEQUENCE [LARGE SCALE GENOMIC DNA]</scope>
    <source>
        <strain evidence="2 5">18_1_E_SW</strain>
    </source>
</reference>
<evidence type="ECO:0000313" key="4">
    <source>
        <dbReference type="Proteomes" id="UP000254412"/>
    </source>
</evidence>
<accession>A0A380GR25</accession>
<name>A0A380GR25_9STAP</name>
<evidence type="ECO:0000313" key="5">
    <source>
        <dbReference type="Proteomes" id="UP000664081"/>
    </source>
</evidence>
<organism evidence="3 4">
    <name type="scientific">Staphylococcus nepalensis</name>
    <dbReference type="NCBI Taxonomy" id="214473"/>
    <lineage>
        <taxon>Bacteria</taxon>
        <taxon>Bacillati</taxon>
        <taxon>Bacillota</taxon>
        <taxon>Bacilli</taxon>
        <taxon>Bacillales</taxon>
        <taxon>Staphylococcaceae</taxon>
        <taxon>Staphylococcus</taxon>
    </lineage>
</organism>
<feature type="transmembrane region" description="Helical" evidence="1">
    <location>
        <begin position="34"/>
        <end position="54"/>
    </location>
</feature>
<evidence type="ECO:0000313" key="2">
    <source>
        <dbReference type="EMBL" id="MBO1227585.1"/>
    </source>
</evidence>
<evidence type="ECO:0000313" key="3">
    <source>
        <dbReference type="EMBL" id="SUM56223.1"/>
    </source>
</evidence>
<dbReference type="GeneID" id="66778256"/>
<protein>
    <submittedName>
        <fullName evidence="3">Uncharacterized protein</fullName>
    </submittedName>
</protein>
<feature type="transmembrane region" description="Helical" evidence="1">
    <location>
        <begin position="6"/>
        <end position="22"/>
    </location>
</feature>
<dbReference type="Proteomes" id="UP000664081">
    <property type="component" value="Unassembled WGS sequence"/>
</dbReference>
<evidence type="ECO:0000256" key="1">
    <source>
        <dbReference type="SAM" id="Phobius"/>
    </source>
</evidence>
<keyword evidence="5" id="KW-1185">Reference proteome</keyword>
<keyword evidence="1" id="KW-0812">Transmembrane</keyword>
<sequence length="58" mass="6342">MWIISILLIIVGIVLLILNNRIPKKENVGKKQSLVSFGVVCLVIGIFGLIGQIIKSII</sequence>
<dbReference type="RefSeq" id="WP_170006901.1">
    <property type="nucleotide sequence ID" value="NZ_BMCF01000003.1"/>
</dbReference>
<proteinExistence type="predicted"/>
<keyword evidence="1" id="KW-0472">Membrane</keyword>
<dbReference type="AlphaFoldDB" id="A0A380GR25"/>
<keyword evidence="1" id="KW-1133">Transmembrane helix</keyword>
<dbReference type="EMBL" id="JAFNLT010000008">
    <property type="protein sequence ID" value="MBO1227585.1"/>
    <property type="molecule type" value="Genomic_DNA"/>
</dbReference>
<gene>
    <name evidence="2" type="ORF">J3T88_09750</name>
    <name evidence="3" type="ORF">NCTC13834_02631</name>
</gene>
<dbReference type="Proteomes" id="UP000254412">
    <property type="component" value="Unassembled WGS sequence"/>
</dbReference>
<reference evidence="3 4" key="1">
    <citation type="submission" date="2018-06" db="EMBL/GenBank/DDBJ databases">
        <authorList>
            <consortium name="Pathogen Informatics"/>
            <person name="Doyle S."/>
        </authorList>
    </citation>
    <scope>NUCLEOTIDE SEQUENCE [LARGE SCALE GENOMIC DNA]</scope>
    <source>
        <strain evidence="3 4">NCTC13834</strain>
    </source>
</reference>